<evidence type="ECO:0000313" key="2">
    <source>
        <dbReference type="Proteomes" id="UP000199111"/>
    </source>
</evidence>
<organism evidence="1 2">
    <name type="scientific">Streptosporangium canum</name>
    <dbReference type="NCBI Taxonomy" id="324952"/>
    <lineage>
        <taxon>Bacteria</taxon>
        <taxon>Bacillati</taxon>
        <taxon>Actinomycetota</taxon>
        <taxon>Actinomycetes</taxon>
        <taxon>Streptosporangiales</taxon>
        <taxon>Streptosporangiaceae</taxon>
        <taxon>Streptosporangium</taxon>
    </lineage>
</organism>
<dbReference type="GeneID" id="96303947"/>
<accession>A0A1I3N6D2</accession>
<proteinExistence type="predicted"/>
<keyword evidence="2" id="KW-1185">Reference proteome</keyword>
<gene>
    <name evidence="1" type="ORF">SAMN05216275_106122</name>
</gene>
<dbReference type="AlphaFoldDB" id="A0A1I3N6D2"/>
<dbReference type="EMBL" id="FOQY01000006">
    <property type="protein sequence ID" value="SFJ04645.1"/>
    <property type="molecule type" value="Genomic_DNA"/>
</dbReference>
<evidence type="ECO:0000313" key="1">
    <source>
        <dbReference type="EMBL" id="SFJ04645.1"/>
    </source>
</evidence>
<protein>
    <recommendedName>
        <fullName evidence="3">Major Facilitator Superfamily protein</fullName>
    </recommendedName>
</protein>
<evidence type="ECO:0008006" key="3">
    <source>
        <dbReference type="Google" id="ProtNLM"/>
    </source>
</evidence>
<name>A0A1I3N6D2_9ACTN</name>
<sequence>MPATGAAIQLVMSEVLFALGLHLLDHLHLTPAQAGLAHPPFIIVPLTTTIVGAAPAGTGGVVGGLFNSVRQVGGALGSAVLGRLAATAGAGQPSPWRPWCWPGSALFSVPRLRRGCCRRYGSASTTPDLRSVP</sequence>
<dbReference type="Proteomes" id="UP000199111">
    <property type="component" value="Unassembled WGS sequence"/>
</dbReference>
<dbReference type="RefSeq" id="WP_143120887.1">
    <property type="nucleotide sequence ID" value="NZ_FOQY01000006.1"/>
</dbReference>
<reference evidence="2" key="1">
    <citation type="submission" date="2016-10" db="EMBL/GenBank/DDBJ databases">
        <authorList>
            <person name="Varghese N."/>
            <person name="Submissions S."/>
        </authorList>
    </citation>
    <scope>NUCLEOTIDE SEQUENCE [LARGE SCALE GENOMIC DNA]</scope>
    <source>
        <strain evidence="2">CGMCC 4.2126</strain>
    </source>
</reference>